<evidence type="ECO:0000256" key="10">
    <source>
        <dbReference type="ARBA" id="ARBA00023303"/>
    </source>
</evidence>
<comment type="similarity">
    <text evidence="11">Belongs to the amiloride-sensitive sodium channel (TC 1.A.6) family.</text>
</comment>
<evidence type="ECO:0000256" key="9">
    <source>
        <dbReference type="ARBA" id="ARBA00023201"/>
    </source>
</evidence>
<evidence type="ECO:0000256" key="6">
    <source>
        <dbReference type="ARBA" id="ARBA00023053"/>
    </source>
</evidence>
<evidence type="ECO:0000256" key="3">
    <source>
        <dbReference type="ARBA" id="ARBA00022461"/>
    </source>
</evidence>
<keyword evidence="7 11" id="KW-0406">Ion transport</keyword>
<dbReference type="Pfam" id="PF00858">
    <property type="entry name" value="ASC"/>
    <property type="match status" value="1"/>
</dbReference>
<sequence>MKVASTLDKRYARQFTTLLSLESYRLNLPEGMEPSNLGHRLEQLVQTCVVIYQNGTLIRGTDCDKAGYWDLIQGSQLTGARLLLSSDSSYPRIVEEGINLMPGTLIDIHFTVWEWSMMTPLYGRCSHVAPVEIGFGGQTCSYTEQACQQGALQEMIARSCGCLSYDRLVPSHL</sequence>
<keyword evidence="2 11" id="KW-0813">Transport</keyword>
<keyword evidence="5" id="KW-1133">Transmembrane helix</keyword>
<evidence type="ECO:0000256" key="8">
    <source>
        <dbReference type="ARBA" id="ARBA00023136"/>
    </source>
</evidence>
<evidence type="ECO:0000256" key="5">
    <source>
        <dbReference type="ARBA" id="ARBA00022989"/>
    </source>
</evidence>
<evidence type="ECO:0000256" key="2">
    <source>
        <dbReference type="ARBA" id="ARBA00022448"/>
    </source>
</evidence>
<dbReference type="InterPro" id="IPR001873">
    <property type="entry name" value="ENaC"/>
</dbReference>
<comment type="subcellular location">
    <subcellularLocation>
        <location evidence="1">Membrane</location>
        <topology evidence="1">Multi-pass membrane protein</topology>
    </subcellularLocation>
</comment>
<keyword evidence="10 11" id="KW-0407">Ion channel</keyword>
<accession>A0A087W1V8</accession>
<keyword evidence="6" id="KW-0915">Sodium</keyword>
<dbReference type="OrthoDB" id="6236903at2759"/>
<reference evidence="12" key="1">
    <citation type="journal article" date="2013" name="Nature">
        <title>The genomes of four tapeworm species reveal adaptations to parasitism.</title>
        <authorList>
            <person name="Tsai I.J."/>
            <person name="Zarowiecki M."/>
            <person name="Holroyd N."/>
            <person name="Garciarrubio A."/>
            <person name="Sanchez-Flores A."/>
            <person name="Brooks K.L."/>
            <person name="Tracey A."/>
            <person name="Bobes R.J."/>
            <person name="Fragoso G."/>
            <person name="Sciutto E."/>
            <person name="Aslett M."/>
            <person name="Beasley H."/>
            <person name="Bennett H.M."/>
            <person name="Cai J."/>
            <person name="Camicia F."/>
            <person name="Clark R."/>
            <person name="Cucher M."/>
            <person name="De Silva N."/>
            <person name="Day T.A."/>
            <person name="Deplazes P."/>
            <person name="Estrada K."/>
            <person name="Fernandez C."/>
            <person name="Holland P.W."/>
            <person name="Hou J."/>
            <person name="Hu S."/>
            <person name="Huckvale T."/>
            <person name="Hung S.S."/>
            <person name="Kamenetzky L."/>
            <person name="Keane J.A."/>
            <person name="Kiss F."/>
            <person name="Koziol U."/>
            <person name="Lambert O."/>
            <person name="Liu K."/>
            <person name="Luo X."/>
            <person name="Luo Y."/>
            <person name="Macchiaroli N."/>
            <person name="Nichol S."/>
            <person name="Paps J."/>
            <person name="Parkinson J."/>
            <person name="Pouchkina-Stantcheva N."/>
            <person name="Riddiford N."/>
            <person name="Rosenzvit M."/>
            <person name="Salinas G."/>
            <person name="Wasmuth J.D."/>
            <person name="Zamanian M."/>
            <person name="Zheng Y."/>
            <person name="Cai X."/>
            <person name="Soberon X."/>
            <person name="Olson P.D."/>
            <person name="Laclette J.P."/>
            <person name="Brehm K."/>
            <person name="Berriman M."/>
            <person name="Garciarrubio A."/>
            <person name="Bobes R.J."/>
            <person name="Fragoso G."/>
            <person name="Sanchez-Flores A."/>
            <person name="Estrada K."/>
            <person name="Cevallos M.A."/>
            <person name="Morett E."/>
            <person name="Gonzalez V."/>
            <person name="Portillo T."/>
            <person name="Ochoa-Leyva A."/>
            <person name="Jose M.V."/>
            <person name="Sciutto E."/>
            <person name="Landa A."/>
            <person name="Jimenez L."/>
            <person name="Valdes V."/>
            <person name="Carrero J.C."/>
            <person name="Larralde C."/>
            <person name="Morales-Montor J."/>
            <person name="Limon-Lason J."/>
            <person name="Soberon X."/>
            <person name="Laclette J.P."/>
        </authorList>
    </citation>
    <scope>NUCLEOTIDE SEQUENCE [LARGE SCALE GENOMIC DNA]</scope>
</reference>
<organism evidence="12 13">
    <name type="scientific">Echinococcus multilocularis</name>
    <name type="common">Fox tapeworm</name>
    <dbReference type="NCBI Taxonomy" id="6211"/>
    <lineage>
        <taxon>Eukaryota</taxon>
        <taxon>Metazoa</taxon>
        <taxon>Spiralia</taxon>
        <taxon>Lophotrochozoa</taxon>
        <taxon>Platyhelminthes</taxon>
        <taxon>Cestoda</taxon>
        <taxon>Eucestoda</taxon>
        <taxon>Cyclophyllidea</taxon>
        <taxon>Taeniidae</taxon>
        <taxon>Echinococcus</taxon>
    </lineage>
</organism>
<keyword evidence="13" id="KW-1185">Reference proteome</keyword>
<keyword evidence="9 11" id="KW-0739">Sodium transport</keyword>
<evidence type="ECO:0000256" key="11">
    <source>
        <dbReference type="RuleBase" id="RU000679"/>
    </source>
</evidence>
<dbReference type="GO" id="GO:0016020">
    <property type="term" value="C:membrane"/>
    <property type="evidence" value="ECO:0007669"/>
    <property type="project" value="UniProtKB-SubCell"/>
</dbReference>
<dbReference type="STRING" id="6211.A0A087W1V8"/>
<keyword evidence="3 11" id="KW-0894">Sodium channel</keyword>
<dbReference type="Proteomes" id="UP000017246">
    <property type="component" value="Unassembled WGS sequence"/>
</dbReference>
<gene>
    <name evidence="12" type="ORF">EmuJ_000251600</name>
</gene>
<proteinExistence type="inferred from homology"/>
<name>A0A087W1V8_ECHMU</name>
<keyword evidence="4 11" id="KW-0812">Transmembrane</keyword>
<evidence type="ECO:0000256" key="7">
    <source>
        <dbReference type="ARBA" id="ARBA00023065"/>
    </source>
</evidence>
<evidence type="ECO:0000256" key="4">
    <source>
        <dbReference type="ARBA" id="ARBA00022692"/>
    </source>
</evidence>
<evidence type="ECO:0000313" key="13">
    <source>
        <dbReference type="Proteomes" id="UP000017246"/>
    </source>
</evidence>
<dbReference type="EMBL" id="LN902844">
    <property type="protein sequence ID" value="CDI98649.1"/>
    <property type="molecule type" value="Genomic_DNA"/>
</dbReference>
<dbReference type="AlphaFoldDB" id="A0A087W1V8"/>
<protein>
    <submittedName>
        <fullName evidence="12">FMRFamide activated amiloride sensitive sodium</fullName>
    </submittedName>
</protein>
<reference evidence="12" key="2">
    <citation type="submission" date="2015-11" db="EMBL/GenBank/DDBJ databases">
        <authorList>
            <person name="Zhang Y."/>
            <person name="Guo Z."/>
        </authorList>
    </citation>
    <scope>NUCLEOTIDE SEQUENCE</scope>
</reference>
<dbReference type="GO" id="GO:0005272">
    <property type="term" value="F:sodium channel activity"/>
    <property type="evidence" value="ECO:0007669"/>
    <property type="project" value="UniProtKB-KW"/>
</dbReference>
<evidence type="ECO:0000313" key="12">
    <source>
        <dbReference type="EMBL" id="CDI98649.1"/>
    </source>
</evidence>
<evidence type="ECO:0000256" key="1">
    <source>
        <dbReference type="ARBA" id="ARBA00004141"/>
    </source>
</evidence>
<keyword evidence="8" id="KW-0472">Membrane</keyword>